<accession>F8P5W0</accession>
<dbReference type="HOGENOM" id="CLU_3051863_0_0_1"/>
<dbReference type="AlphaFoldDB" id="F8P5W0"/>
<dbReference type="Proteomes" id="UP000008064">
    <property type="component" value="Unassembled WGS sequence"/>
</dbReference>
<dbReference type="GeneID" id="18811835"/>
<organism>
    <name type="scientific">Serpula lacrymans var. lacrymans (strain S7.9)</name>
    <name type="common">Dry rot fungus</name>
    <dbReference type="NCBI Taxonomy" id="578457"/>
    <lineage>
        <taxon>Eukaryota</taxon>
        <taxon>Fungi</taxon>
        <taxon>Dikarya</taxon>
        <taxon>Basidiomycota</taxon>
        <taxon>Agaricomycotina</taxon>
        <taxon>Agaricomycetes</taxon>
        <taxon>Agaricomycetidae</taxon>
        <taxon>Boletales</taxon>
        <taxon>Coniophorineae</taxon>
        <taxon>Serpulaceae</taxon>
        <taxon>Serpula</taxon>
    </lineage>
</organism>
<dbReference type="RefSeq" id="XP_007321783.1">
    <property type="nucleotide sequence ID" value="XM_007321721.1"/>
</dbReference>
<proteinExistence type="predicted"/>
<evidence type="ECO:0000313" key="1">
    <source>
        <dbReference type="EMBL" id="EGO21997.1"/>
    </source>
</evidence>
<name>F8P5W0_SERL9</name>
<reference evidence="1" key="1">
    <citation type="submission" date="2011-04" db="EMBL/GenBank/DDBJ databases">
        <title>Evolution of plant cell wall degrading machinery underlies the functional diversity of forest fungi.</title>
        <authorList>
            <consortium name="US DOE Joint Genome Institute (JGI-PGF)"/>
            <person name="Eastwood D.C."/>
            <person name="Floudas D."/>
            <person name="Binder M."/>
            <person name="Majcherczyk A."/>
            <person name="Schneider P."/>
            <person name="Aerts A."/>
            <person name="Asiegbu F.O."/>
            <person name="Baker S.E."/>
            <person name="Barry K."/>
            <person name="Bendiksby M."/>
            <person name="Blumentritt M."/>
            <person name="Coutinho P.M."/>
            <person name="Cullen D."/>
            <person name="Cullen D."/>
            <person name="Gathman A."/>
            <person name="Goodell B."/>
            <person name="Henrissat B."/>
            <person name="Ihrmark K."/>
            <person name="Kauserud H."/>
            <person name="Kohler A."/>
            <person name="LaButti K."/>
            <person name="Lapidus A."/>
            <person name="Lavin J.L."/>
            <person name="Lee Y.-H."/>
            <person name="Lindquist E."/>
            <person name="Lilly W."/>
            <person name="Lucas S."/>
            <person name="Morin E."/>
            <person name="Murat C."/>
            <person name="Oguiza J.A."/>
            <person name="Park J."/>
            <person name="Pisabarro A.G."/>
            <person name="Riley R."/>
            <person name="Rosling A."/>
            <person name="Salamov A."/>
            <person name="Schmidt O."/>
            <person name="Schmutz J."/>
            <person name="Skrede I."/>
            <person name="Stenlid J."/>
            <person name="Wiebenga A."/>
            <person name="Xie X."/>
            <person name="Kues U."/>
            <person name="Hibbett D.S."/>
            <person name="Hoffmeister D."/>
            <person name="Hogberg N."/>
            <person name="Martin F."/>
            <person name="Grigoriev I.V."/>
            <person name="Watkinson S.C."/>
        </authorList>
    </citation>
    <scope>NUCLEOTIDE SEQUENCE</scope>
    <source>
        <strain evidence="1">S7.9</strain>
    </source>
</reference>
<sequence>MKIIEAETYRHKPVTSTLDEGRAGNDMNWIFALHYRLILNFSHRNDFNNIQQAP</sequence>
<dbReference type="KEGG" id="sla:SERLADRAFT_397622"/>
<dbReference type="EMBL" id="GL945438">
    <property type="protein sequence ID" value="EGO21997.1"/>
    <property type="molecule type" value="Genomic_DNA"/>
</dbReference>
<gene>
    <name evidence="1" type="ORF">SERLADRAFT_397622</name>
</gene>
<protein>
    <submittedName>
        <fullName evidence="1">Uncharacterized protein</fullName>
    </submittedName>
</protein>